<dbReference type="PANTHER" id="PTHR46197">
    <property type="entry name" value="PROTEIN ABHD14B-LIKE"/>
    <property type="match status" value="1"/>
</dbReference>
<comment type="subcellular location">
    <subcellularLocation>
        <location evidence="1">Cytoplasm</location>
    </subcellularLocation>
</comment>
<proteinExistence type="inferred from homology"/>
<evidence type="ECO:0000256" key="1">
    <source>
        <dbReference type="ARBA" id="ARBA00004496"/>
    </source>
</evidence>
<keyword evidence="2" id="KW-0963">Cytoplasm</keyword>
<dbReference type="PANTHER" id="PTHR46197:SF3">
    <property type="entry name" value="AB HYDROLASE-1 DOMAIN-CONTAINING PROTEIN"/>
    <property type="match status" value="1"/>
</dbReference>
<protein>
    <recommendedName>
        <fullName evidence="4">AB hydrolase-1 domain-containing protein</fullName>
    </recommendedName>
</protein>
<dbReference type="Gene3D" id="3.40.50.1820">
    <property type="entry name" value="alpha/beta hydrolase"/>
    <property type="match status" value="1"/>
</dbReference>
<gene>
    <name evidence="5" type="ORF">CBOVIS_LOCUS10926</name>
</gene>
<dbReference type="GO" id="GO:0005737">
    <property type="term" value="C:cytoplasm"/>
    <property type="evidence" value="ECO:0007669"/>
    <property type="project" value="UniProtKB-SubCell"/>
</dbReference>
<accession>A0A8S1FA86</accession>
<comment type="caution">
    <text evidence="5">The sequence shown here is derived from an EMBL/GenBank/DDBJ whole genome shotgun (WGS) entry which is preliminary data.</text>
</comment>
<dbReference type="InterPro" id="IPR029058">
    <property type="entry name" value="AB_hydrolase_fold"/>
</dbReference>
<evidence type="ECO:0000256" key="3">
    <source>
        <dbReference type="ARBA" id="ARBA00037942"/>
    </source>
</evidence>
<evidence type="ECO:0000313" key="5">
    <source>
        <dbReference type="EMBL" id="CAB3409248.1"/>
    </source>
</evidence>
<dbReference type="InterPro" id="IPR000073">
    <property type="entry name" value="AB_hydrolase_1"/>
</dbReference>
<dbReference type="SUPFAM" id="SSF53474">
    <property type="entry name" value="alpha/beta-Hydrolases"/>
    <property type="match status" value="1"/>
</dbReference>
<dbReference type="EMBL" id="CADEPM010000008">
    <property type="protein sequence ID" value="CAB3409248.1"/>
    <property type="molecule type" value="Genomic_DNA"/>
</dbReference>
<evidence type="ECO:0000313" key="6">
    <source>
        <dbReference type="Proteomes" id="UP000494206"/>
    </source>
</evidence>
<feature type="domain" description="AB hydrolase-1" evidence="4">
    <location>
        <begin position="68"/>
        <end position="164"/>
    </location>
</feature>
<evidence type="ECO:0000256" key="2">
    <source>
        <dbReference type="ARBA" id="ARBA00022490"/>
    </source>
</evidence>
<sequence length="241" mass="26319">MVIVAHGSSTASTSLLLERADLSRPIPENARKLAQLVEYDESRVEMGSHSVFVREARPPGAHYAKAAIVFLHGQSFSSSTWLENNLLRTFAALGYRAIAIDLPGSGQTRGVALTPSQKPAFLVDFLETLNLTKVMLVCASMAAQYVLPLMASSNQISCVVAIAPSNTHEVVNPSIYTTPTLVLWGDRDTSLGPTAASNLKHLPNVRLQKVPSAGHACYLHNPSFFEDICVNFFELIRNYHR</sequence>
<organism evidence="5 6">
    <name type="scientific">Caenorhabditis bovis</name>
    <dbReference type="NCBI Taxonomy" id="2654633"/>
    <lineage>
        <taxon>Eukaryota</taxon>
        <taxon>Metazoa</taxon>
        <taxon>Ecdysozoa</taxon>
        <taxon>Nematoda</taxon>
        <taxon>Chromadorea</taxon>
        <taxon>Rhabditida</taxon>
        <taxon>Rhabditina</taxon>
        <taxon>Rhabditomorpha</taxon>
        <taxon>Rhabditoidea</taxon>
        <taxon>Rhabditidae</taxon>
        <taxon>Peloderinae</taxon>
        <taxon>Caenorhabditis</taxon>
    </lineage>
</organism>
<dbReference type="Pfam" id="PF12697">
    <property type="entry name" value="Abhydrolase_6"/>
    <property type="match status" value="1"/>
</dbReference>
<reference evidence="5 6" key="1">
    <citation type="submission" date="2020-04" db="EMBL/GenBank/DDBJ databases">
        <authorList>
            <person name="Laetsch R D."/>
            <person name="Stevens L."/>
            <person name="Kumar S."/>
            <person name="Blaxter L. M."/>
        </authorList>
    </citation>
    <scope>NUCLEOTIDE SEQUENCE [LARGE SCALE GENOMIC DNA]</scope>
</reference>
<dbReference type="OrthoDB" id="284184at2759"/>
<name>A0A8S1FA86_9PELO</name>
<comment type="similarity">
    <text evidence="3">Belongs to the AB hydrolase superfamily. ABHD14 family.</text>
</comment>
<dbReference type="Proteomes" id="UP000494206">
    <property type="component" value="Unassembled WGS sequence"/>
</dbReference>
<keyword evidence="6" id="KW-1185">Reference proteome</keyword>
<evidence type="ECO:0000259" key="4">
    <source>
        <dbReference type="Pfam" id="PF12697"/>
    </source>
</evidence>
<dbReference type="AlphaFoldDB" id="A0A8S1FA86"/>